<protein>
    <submittedName>
        <fullName evidence="1">Unnamed protein product</fullName>
    </submittedName>
</protein>
<gene>
    <name evidence="1" type="ORF">Cboi01_000222500</name>
</gene>
<organism evidence="1 2">
    <name type="scientific">Candida boidinii</name>
    <name type="common">Yeast</name>
    <dbReference type="NCBI Taxonomy" id="5477"/>
    <lineage>
        <taxon>Eukaryota</taxon>
        <taxon>Fungi</taxon>
        <taxon>Dikarya</taxon>
        <taxon>Ascomycota</taxon>
        <taxon>Saccharomycotina</taxon>
        <taxon>Pichiomycetes</taxon>
        <taxon>Pichiales</taxon>
        <taxon>Pichiaceae</taxon>
        <taxon>Ogataea</taxon>
        <taxon>Ogataea/Candida clade</taxon>
    </lineage>
</organism>
<evidence type="ECO:0000313" key="1">
    <source>
        <dbReference type="EMBL" id="GME91247.1"/>
    </source>
</evidence>
<accession>A0ACB5TMX4</accession>
<comment type="caution">
    <text evidence="1">The sequence shown here is derived from an EMBL/GenBank/DDBJ whole genome shotgun (WGS) entry which is preliminary data.</text>
</comment>
<sequence>MMFNEDKSKKRNKNSKEAVEDNSIRRGLLRIIKINGKRINYGFDSNKFSKKRANSGTSFQIENIIKDEYNLKELSKIWLDPNSEVVRKGAKLAGLINEKGYLILNGEPVENFKLLEF</sequence>
<proteinExistence type="predicted"/>
<reference evidence="1" key="1">
    <citation type="submission" date="2023-04" db="EMBL/GenBank/DDBJ databases">
        <title>Candida boidinii NBRC 1967.</title>
        <authorList>
            <person name="Ichikawa N."/>
            <person name="Sato H."/>
            <person name="Tonouchi N."/>
        </authorList>
    </citation>
    <scope>NUCLEOTIDE SEQUENCE</scope>
    <source>
        <strain evidence="1">NBRC 1967</strain>
    </source>
</reference>
<keyword evidence="2" id="KW-1185">Reference proteome</keyword>
<dbReference type="Proteomes" id="UP001165101">
    <property type="component" value="Unassembled WGS sequence"/>
</dbReference>
<evidence type="ECO:0000313" key="2">
    <source>
        <dbReference type="Proteomes" id="UP001165101"/>
    </source>
</evidence>
<dbReference type="EMBL" id="BSXV01000956">
    <property type="protein sequence ID" value="GME91247.1"/>
    <property type="molecule type" value="Genomic_DNA"/>
</dbReference>
<name>A0ACB5TMX4_CANBO</name>